<sequence>MDLILVVQNQRGVQEYEYIMGFDDDSKVINTWFNVFEEMRRKRAVYFANNIDIDEEKSLLGTTKLKQVTIHQTYGIFKYQWGDAILRYVTIALFAEEQQVLHRSQYNLSYCHKC</sequence>
<organism evidence="1 2">
    <name type="scientific">Adineta steineri</name>
    <dbReference type="NCBI Taxonomy" id="433720"/>
    <lineage>
        <taxon>Eukaryota</taxon>
        <taxon>Metazoa</taxon>
        <taxon>Spiralia</taxon>
        <taxon>Gnathifera</taxon>
        <taxon>Rotifera</taxon>
        <taxon>Eurotatoria</taxon>
        <taxon>Bdelloidea</taxon>
        <taxon>Adinetida</taxon>
        <taxon>Adinetidae</taxon>
        <taxon>Adineta</taxon>
    </lineage>
</organism>
<gene>
    <name evidence="1" type="ORF">VCS650_LOCUS33090</name>
</gene>
<dbReference type="OrthoDB" id="439943at2759"/>
<name>A0A815GHX8_9BILA</name>
<reference evidence="1" key="1">
    <citation type="submission" date="2021-02" db="EMBL/GenBank/DDBJ databases">
        <authorList>
            <person name="Nowell W R."/>
        </authorList>
    </citation>
    <scope>NUCLEOTIDE SEQUENCE</scope>
</reference>
<dbReference type="EMBL" id="CAJNON010000628">
    <property type="protein sequence ID" value="CAF1338512.1"/>
    <property type="molecule type" value="Genomic_DNA"/>
</dbReference>
<dbReference type="AlphaFoldDB" id="A0A815GHX8"/>
<dbReference type="Proteomes" id="UP000663891">
    <property type="component" value="Unassembled WGS sequence"/>
</dbReference>
<accession>A0A815GHX8</accession>
<comment type="caution">
    <text evidence="1">The sequence shown here is derived from an EMBL/GenBank/DDBJ whole genome shotgun (WGS) entry which is preliminary data.</text>
</comment>
<protein>
    <submittedName>
        <fullName evidence="1">Uncharacterized protein</fullName>
    </submittedName>
</protein>
<evidence type="ECO:0000313" key="1">
    <source>
        <dbReference type="EMBL" id="CAF1338512.1"/>
    </source>
</evidence>
<proteinExistence type="predicted"/>
<evidence type="ECO:0000313" key="2">
    <source>
        <dbReference type="Proteomes" id="UP000663891"/>
    </source>
</evidence>